<feature type="chain" id="PRO_5007231764" evidence="2">
    <location>
        <begin position="24"/>
        <end position="715"/>
    </location>
</feature>
<dbReference type="OrthoDB" id="568669at2"/>
<dbReference type="InterPro" id="IPR047684">
    <property type="entry name" value="Por_som-like"/>
</dbReference>
<evidence type="ECO:0000313" key="4">
    <source>
        <dbReference type="EMBL" id="AFY89407.1"/>
    </source>
</evidence>
<evidence type="ECO:0000256" key="1">
    <source>
        <dbReference type="ARBA" id="ARBA00008769"/>
    </source>
</evidence>
<sequence>MRIKSTFSIFSILLLTTPIAVSALVFKTTAVHAGETDIAISQPTQITSQLLKKSEANRTSAATLAPLAPATPDTDFNYTAQQIQDTSSTLAQVTSVSQLSDVQPTDWAFQALQSLVERYGVIAGYPDGTFRGNRAMTRYEFAAGLNAAMDRINELITAGSADVVSKEDLETLNRLQSEFSSELATLRGRVDALEAQAAELEANQFSTTTVLGGEVIFGVASAFGGDPSGGCRVFPDDRGPFFEQLVPQLNLRDRNSDPEVDCLNRDDADKNTVLAHLVRLGLETSFTGKDRLRTYLVTGNFDGGGFTNAESLNTYMARLSYQAGLNNDVVLDLLEYRFPAFNDRVVFSVIPFGFSLSNVLSANSAYFDTGRGSISRFGEASPIFKIGGVLDAGAGFDWLFAKNARLQVAYGTGGSGNPDSGVFGADRSALGVQLLATPTNNLITGLTFVNAYTSDGTLGTYTGSVNAETNGLWSGSSVPSPIDQANDSGFDPCCRYFIGDLAAKTNAVGATLQWRISRQLTFGAWGGYMFTNFLERLPNFPLSGDATPEDLNGDGIADGTPDGIGSSSNKKPFANSATYLFSLGLSDPFGREGDLFAFLFGMPPKLVDAGPETRGTPVPFFETSRRGEPEVPVTDNNRNLDTVGVGDGPTAQREGLPRRVGVKDEATSLHFEMFYRFRVSDNLFITPGVVLVTNPGHIEDNNDIWLATIRTTFRF</sequence>
<name>K9U2U9_CHRTP</name>
<accession>K9U2U9</accession>
<dbReference type="PROSITE" id="PS51272">
    <property type="entry name" value="SLH"/>
    <property type="match status" value="1"/>
</dbReference>
<dbReference type="GO" id="GO:0008643">
    <property type="term" value="P:carbohydrate transport"/>
    <property type="evidence" value="ECO:0007669"/>
    <property type="project" value="InterPro"/>
</dbReference>
<dbReference type="eggNOG" id="COG3659">
    <property type="taxonomic scope" value="Bacteria"/>
</dbReference>
<dbReference type="EMBL" id="CP003597">
    <property type="protein sequence ID" value="AFY89407.1"/>
    <property type="molecule type" value="Genomic_DNA"/>
</dbReference>
<evidence type="ECO:0000256" key="2">
    <source>
        <dbReference type="RuleBase" id="RU363072"/>
    </source>
</evidence>
<dbReference type="NCBIfam" id="NF033921">
    <property type="entry name" value="por_somb"/>
    <property type="match status" value="1"/>
</dbReference>
<proteinExistence type="inferred from homology"/>
<dbReference type="InterPro" id="IPR051465">
    <property type="entry name" value="Cell_Envelope_Struct_Comp"/>
</dbReference>
<dbReference type="InterPro" id="IPR001119">
    <property type="entry name" value="SLH_dom"/>
</dbReference>
<dbReference type="InParanoid" id="K9U2U9"/>
<dbReference type="STRING" id="251229.Chro_4002"/>
<dbReference type="PATRIC" id="fig|251229.3.peg.4672"/>
<dbReference type="RefSeq" id="WP_015155950.1">
    <property type="nucleotide sequence ID" value="NC_019695.1"/>
</dbReference>
<feature type="domain" description="SLH" evidence="3">
    <location>
        <begin position="95"/>
        <end position="159"/>
    </location>
</feature>
<keyword evidence="2" id="KW-0732">Signal</keyword>
<dbReference type="InterPro" id="IPR007049">
    <property type="entry name" value="Carb-sel_porin_OprB"/>
</dbReference>
<dbReference type="Pfam" id="PF04966">
    <property type="entry name" value="OprB"/>
    <property type="match status" value="2"/>
</dbReference>
<dbReference type="GO" id="GO:0016020">
    <property type="term" value="C:membrane"/>
    <property type="evidence" value="ECO:0007669"/>
    <property type="project" value="InterPro"/>
</dbReference>
<dbReference type="KEGG" id="cthe:Chro_4002"/>
<organism evidence="4 5">
    <name type="scientific">Chroococcidiopsis thermalis (strain PCC 7203)</name>
    <dbReference type="NCBI Taxonomy" id="251229"/>
    <lineage>
        <taxon>Bacteria</taxon>
        <taxon>Bacillati</taxon>
        <taxon>Cyanobacteriota</taxon>
        <taxon>Cyanophyceae</taxon>
        <taxon>Chroococcidiopsidales</taxon>
        <taxon>Chroococcidiopsidaceae</taxon>
        <taxon>Chroococcidiopsis</taxon>
    </lineage>
</organism>
<protein>
    <submittedName>
        <fullName evidence="4">Cyanobacterial porin</fullName>
    </submittedName>
</protein>
<reference evidence="4 5" key="1">
    <citation type="submission" date="2012-06" db="EMBL/GenBank/DDBJ databases">
        <title>Finished chromosome of genome of Chroococcidiopsis thermalis PCC 7203.</title>
        <authorList>
            <consortium name="US DOE Joint Genome Institute"/>
            <person name="Gugger M."/>
            <person name="Coursin T."/>
            <person name="Rippka R."/>
            <person name="Tandeau De Marsac N."/>
            <person name="Huntemann M."/>
            <person name="Wei C.-L."/>
            <person name="Han J."/>
            <person name="Detter J.C."/>
            <person name="Han C."/>
            <person name="Tapia R."/>
            <person name="Davenport K."/>
            <person name="Daligault H."/>
            <person name="Erkkila T."/>
            <person name="Gu W."/>
            <person name="Munk A.C.C."/>
            <person name="Teshima H."/>
            <person name="Xu Y."/>
            <person name="Chain P."/>
            <person name="Chen A."/>
            <person name="Krypides N."/>
            <person name="Mavromatis K."/>
            <person name="Markowitz V."/>
            <person name="Szeto E."/>
            <person name="Ivanova N."/>
            <person name="Mikhailova N."/>
            <person name="Ovchinnikova G."/>
            <person name="Pagani I."/>
            <person name="Pati A."/>
            <person name="Goodwin L."/>
            <person name="Peters L."/>
            <person name="Pitluck S."/>
            <person name="Woyke T."/>
            <person name="Kerfeld C."/>
        </authorList>
    </citation>
    <scope>NUCLEOTIDE SEQUENCE [LARGE SCALE GENOMIC DNA]</scope>
    <source>
        <strain evidence="4 5">PCC 7203</strain>
    </source>
</reference>
<dbReference type="AlphaFoldDB" id="K9U2U9"/>
<dbReference type="InterPro" id="IPR038673">
    <property type="entry name" value="OprB_sf"/>
</dbReference>
<dbReference type="PANTHER" id="PTHR43308:SF1">
    <property type="entry name" value="OUTER MEMBRANE PROTEIN ALPHA"/>
    <property type="match status" value="1"/>
</dbReference>
<evidence type="ECO:0000259" key="3">
    <source>
        <dbReference type="PROSITE" id="PS51272"/>
    </source>
</evidence>
<dbReference type="Gene3D" id="2.40.160.180">
    <property type="entry name" value="Carbohydrate-selective porin OprB"/>
    <property type="match status" value="1"/>
</dbReference>
<dbReference type="HOGENOM" id="CLU_018575_1_0_3"/>
<dbReference type="Proteomes" id="UP000010384">
    <property type="component" value="Chromosome"/>
</dbReference>
<dbReference type="PANTHER" id="PTHR43308">
    <property type="entry name" value="OUTER MEMBRANE PROTEIN ALPHA-RELATED"/>
    <property type="match status" value="1"/>
</dbReference>
<keyword evidence="5" id="KW-1185">Reference proteome</keyword>
<dbReference type="Pfam" id="PF00395">
    <property type="entry name" value="SLH"/>
    <property type="match status" value="1"/>
</dbReference>
<feature type="signal peptide" evidence="2">
    <location>
        <begin position="1"/>
        <end position="23"/>
    </location>
</feature>
<evidence type="ECO:0000313" key="5">
    <source>
        <dbReference type="Proteomes" id="UP000010384"/>
    </source>
</evidence>
<comment type="similarity">
    <text evidence="1 2">Belongs to the OprB family.</text>
</comment>
<gene>
    <name evidence="4" type="ORF">Chro_4002</name>
</gene>
<dbReference type="GO" id="GO:0015288">
    <property type="term" value="F:porin activity"/>
    <property type="evidence" value="ECO:0007669"/>
    <property type="project" value="InterPro"/>
</dbReference>